<dbReference type="EC" id="2.1.1.182" evidence="7"/>
<keyword evidence="4 7" id="KW-0808">Transferase</keyword>
<evidence type="ECO:0000256" key="8">
    <source>
        <dbReference type="PROSITE-ProRule" id="PRU01026"/>
    </source>
</evidence>
<dbReference type="NCBIfam" id="TIGR00755">
    <property type="entry name" value="ksgA"/>
    <property type="match status" value="1"/>
</dbReference>
<proteinExistence type="inferred from homology"/>
<dbReference type="PANTHER" id="PTHR11727:SF7">
    <property type="entry name" value="DIMETHYLADENOSINE TRANSFERASE-RELATED"/>
    <property type="match status" value="1"/>
</dbReference>
<dbReference type="SMART" id="SM00650">
    <property type="entry name" value="rADc"/>
    <property type="match status" value="1"/>
</dbReference>
<feature type="binding site" evidence="7 8">
    <location>
        <position position="173"/>
    </location>
    <ligand>
        <name>S-adenosyl-L-methionine</name>
        <dbReference type="ChEBI" id="CHEBI:59789"/>
    </ligand>
</feature>
<dbReference type="Proteomes" id="UP000282926">
    <property type="component" value="Unassembled WGS sequence"/>
</dbReference>
<keyword evidence="5 7" id="KW-0949">S-adenosyl-L-methionine</keyword>
<keyword evidence="3 7" id="KW-0489">Methyltransferase</keyword>
<evidence type="ECO:0000256" key="4">
    <source>
        <dbReference type="ARBA" id="ARBA00022679"/>
    </source>
</evidence>
<evidence type="ECO:0000256" key="1">
    <source>
        <dbReference type="ARBA" id="ARBA00022490"/>
    </source>
</evidence>
<keyword evidence="2 7" id="KW-0698">rRNA processing</keyword>
<gene>
    <name evidence="7 10" type="primary">rsmA</name>
    <name evidence="7" type="synonym">ksgA</name>
    <name evidence="10" type="ORF">EA187_11345</name>
</gene>
<reference evidence="10 11" key="1">
    <citation type="submission" date="2019-01" db="EMBL/GenBank/DDBJ databases">
        <title>Lujinxingia litoralis gen. nov., sp. nov. and Lujinxingia sediminis gen. nov., sp. nov., new members in the order Bradymonadales, isolated from coastal sediment.</title>
        <authorList>
            <person name="Li C.-M."/>
        </authorList>
    </citation>
    <scope>NUCLEOTIDE SEQUENCE [LARGE SCALE GENOMIC DNA]</scope>
    <source>
        <strain evidence="10 11">SEH01</strain>
    </source>
</reference>
<keyword evidence="11" id="KW-1185">Reference proteome</keyword>
<dbReference type="SUPFAM" id="SSF53335">
    <property type="entry name" value="S-adenosyl-L-methionine-dependent methyltransferases"/>
    <property type="match status" value="1"/>
</dbReference>
<dbReference type="InterPro" id="IPR011530">
    <property type="entry name" value="rRNA_adenine_dimethylase"/>
</dbReference>
<evidence type="ECO:0000313" key="11">
    <source>
        <dbReference type="Proteomes" id="UP000282926"/>
    </source>
</evidence>
<comment type="function">
    <text evidence="7">Specifically dimethylates two adjacent adenosines (A1518 and A1519) in the loop of a conserved hairpin near the 3'-end of 16S rRNA in the 30S particle. May play a critical role in biogenesis of 30S subunits.</text>
</comment>
<comment type="similarity">
    <text evidence="7">Belongs to the class I-like SAM-binding methyltransferase superfamily. rRNA adenine N(6)-methyltransferase family. RsmA subfamily.</text>
</comment>
<dbReference type="InterPro" id="IPR020598">
    <property type="entry name" value="rRNA_Ade_methylase_Trfase_N"/>
</dbReference>
<dbReference type="HAMAP" id="MF_00607">
    <property type="entry name" value="16SrRNA_methyltr_A"/>
    <property type="match status" value="1"/>
</dbReference>
<dbReference type="PROSITE" id="PS51689">
    <property type="entry name" value="SAM_RNA_A_N6_MT"/>
    <property type="match status" value="1"/>
</dbReference>
<comment type="caution">
    <text evidence="10">The sequence shown here is derived from an EMBL/GenBank/DDBJ whole genome shotgun (WGS) entry which is preliminary data.</text>
</comment>
<dbReference type="CDD" id="cd02440">
    <property type="entry name" value="AdoMet_MTases"/>
    <property type="match status" value="1"/>
</dbReference>
<evidence type="ECO:0000256" key="2">
    <source>
        <dbReference type="ARBA" id="ARBA00022552"/>
    </source>
</evidence>
<evidence type="ECO:0000256" key="7">
    <source>
        <dbReference type="HAMAP-Rule" id="MF_00607"/>
    </source>
</evidence>
<dbReference type="Gene3D" id="1.10.8.100">
    <property type="entry name" value="Ribosomal RNA adenine dimethylase-like, domain 2"/>
    <property type="match status" value="1"/>
</dbReference>
<feature type="binding site" evidence="7 8">
    <location>
        <position position="102"/>
    </location>
    <ligand>
        <name>S-adenosyl-L-methionine</name>
        <dbReference type="ChEBI" id="CHEBI:59789"/>
    </ligand>
</feature>
<feature type="binding site" evidence="7 8">
    <location>
        <position position="127"/>
    </location>
    <ligand>
        <name>S-adenosyl-L-methionine</name>
        <dbReference type="ChEBI" id="CHEBI:59789"/>
    </ligand>
</feature>
<dbReference type="EMBL" id="SADD01000005">
    <property type="protein sequence ID" value="RVU44136.1"/>
    <property type="molecule type" value="Genomic_DNA"/>
</dbReference>
<dbReference type="InterPro" id="IPR001737">
    <property type="entry name" value="KsgA/Erm"/>
</dbReference>
<name>A0ABY0CTX4_9DELT</name>
<protein>
    <recommendedName>
        <fullName evidence="7">Ribosomal RNA small subunit methyltransferase A</fullName>
        <ecNumber evidence="7">2.1.1.182</ecNumber>
    </recommendedName>
    <alternativeName>
        <fullName evidence="7">16S rRNA (adenine(1518)-N(6)/adenine(1519)-N(6))-dimethyltransferase</fullName>
    </alternativeName>
    <alternativeName>
        <fullName evidence="7">16S rRNA dimethyladenosine transferase</fullName>
    </alternativeName>
    <alternativeName>
        <fullName evidence="7">16S rRNA dimethylase</fullName>
    </alternativeName>
    <alternativeName>
        <fullName evidence="7">S-adenosylmethionine-6-N', N'-adenosyl(rRNA) dimethyltransferase</fullName>
    </alternativeName>
</protein>
<evidence type="ECO:0000256" key="3">
    <source>
        <dbReference type="ARBA" id="ARBA00022603"/>
    </source>
</evidence>
<feature type="domain" description="Ribosomal RNA adenine methylase transferase N-terminal" evidence="9">
    <location>
        <begin position="107"/>
        <end position="280"/>
    </location>
</feature>
<evidence type="ECO:0000256" key="5">
    <source>
        <dbReference type="ARBA" id="ARBA00022691"/>
    </source>
</evidence>
<keyword evidence="6 7" id="KW-0694">RNA-binding</keyword>
<comment type="subcellular location">
    <subcellularLocation>
        <location evidence="7">Cytoplasm</location>
    </subcellularLocation>
</comment>
<dbReference type="InterPro" id="IPR029063">
    <property type="entry name" value="SAM-dependent_MTases_sf"/>
</dbReference>
<dbReference type="PANTHER" id="PTHR11727">
    <property type="entry name" value="DIMETHYLADENOSINE TRANSFERASE"/>
    <property type="match status" value="1"/>
</dbReference>
<feature type="binding site" evidence="7 8">
    <location>
        <position position="100"/>
    </location>
    <ligand>
        <name>S-adenosyl-L-methionine</name>
        <dbReference type="ChEBI" id="CHEBI:59789"/>
    </ligand>
</feature>
<accession>A0ABY0CTX4</accession>
<dbReference type="InterPro" id="IPR023165">
    <property type="entry name" value="rRNA_Ade_diMease-like_C"/>
</dbReference>
<comment type="catalytic activity">
    <reaction evidence="7">
        <text>adenosine(1518)/adenosine(1519) in 16S rRNA + 4 S-adenosyl-L-methionine = N(6)-dimethyladenosine(1518)/N(6)-dimethyladenosine(1519) in 16S rRNA + 4 S-adenosyl-L-homocysteine + 4 H(+)</text>
        <dbReference type="Rhea" id="RHEA:19609"/>
        <dbReference type="Rhea" id="RHEA-COMP:10232"/>
        <dbReference type="Rhea" id="RHEA-COMP:10233"/>
        <dbReference type="ChEBI" id="CHEBI:15378"/>
        <dbReference type="ChEBI" id="CHEBI:57856"/>
        <dbReference type="ChEBI" id="CHEBI:59789"/>
        <dbReference type="ChEBI" id="CHEBI:74411"/>
        <dbReference type="ChEBI" id="CHEBI:74493"/>
        <dbReference type="EC" id="2.1.1.182"/>
    </reaction>
</comment>
<dbReference type="Pfam" id="PF00398">
    <property type="entry name" value="RrnaAD"/>
    <property type="match status" value="1"/>
</dbReference>
<dbReference type="PROSITE" id="PS01131">
    <property type="entry name" value="RRNA_A_DIMETH"/>
    <property type="match status" value="1"/>
</dbReference>
<keyword evidence="1 7" id="KW-0963">Cytoplasm</keyword>
<feature type="binding site" evidence="7 8">
    <location>
        <position position="148"/>
    </location>
    <ligand>
        <name>S-adenosyl-L-methionine</name>
        <dbReference type="ChEBI" id="CHEBI:59789"/>
    </ligand>
</feature>
<dbReference type="Gene3D" id="3.40.50.150">
    <property type="entry name" value="Vaccinia Virus protein VP39"/>
    <property type="match status" value="1"/>
</dbReference>
<dbReference type="GO" id="GO:0052908">
    <property type="term" value="F:16S rRNA (adenine(1518)-N(6)/adenine(1519)-N(6))-dimethyltransferase activity"/>
    <property type="evidence" value="ECO:0007669"/>
    <property type="project" value="UniProtKB-EC"/>
</dbReference>
<evidence type="ECO:0000259" key="9">
    <source>
        <dbReference type="SMART" id="SM00650"/>
    </source>
</evidence>
<evidence type="ECO:0000313" key="10">
    <source>
        <dbReference type="EMBL" id="RVU44136.1"/>
    </source>
</evidence>
<feature type="binding site" evidence="7 8">
    <location>
        <position position="195"/>
    </location>
    <ligand>
        <name>S-adenosyl-L-methionine</name>
        <dbReference type="ChEBI" id="CHEBI:59789"/>
    </ligand>
</feature>
<organism evidence="10 11">
    <name type="scientific">Lujinxingia sediminis</name>
    <dbReference type="NCBI Taxonomy" id="2480984"/>
    <lineage>
        <taxon>Bacteria</taxon>
        <taxon>Deltaproteobacteria</taxon>
        <taxon>Bradymonadales</taxon>
        <taxon>Lujinxingiaceae</taxon>
        <taxon>Lujinxingia</taxon>
    </lineage>
</organism>
<dbReference type="InterPro" id="IPR020596">
    <property type="entry name" value="rRNA_Ade_Mease_Trfase_CS"/>
</dbReference>
<evidence type="ECO:0000256" key="6">
    <source>
        <dbReference type="ARBA" id="ARBA00022884"/>
    </source>
</evidence>
<sequence>MRAQKVGAVGAHESGAVGARRLPASGLAAYKERVWRSANLWFRPSERSRMPQWRPVEYVKVQSKQVVVADQSQKHPSHALTPGDLLRAFGQRTKKQFGQHFLVDPSILDEIVRCAGLKPGESVLEIGPGCGTLTLMMLQAGARVDSIEIDRDAVAFLQEALPQAWGFTLHPGDALKTDLAAIVSSRPGPWKAVANLPYNVGTEVTFRLFELRETIGSMTLMYQREVAQRMVAKAGEEDYGALSLMVELYADAEIVMSLPPGAFVPPPKVHSSVVNFEMLPKTRIEDHERRAFFERVVKSAFQARRKTLPNGLKALKLPKDQVVAAIESAGLSPKVRPERVGFDDFLKIADALRA</sequence>